<dbReference type="RefSeq" id="WP_044220850.1">
    <property type="nucleotide sequence ID" value="NZ_JRYR02000002.1"/>
</dbReference>
<dbReference type="PANTHER" id="PTHR33777">
    <property type="entry name" value="UPF0045 PROTEIN ECM15"/>
    <property type="match status" value="1"/>
</dbReference>
<evidence type="ECO:0000313" key="4">
    <source>
        <dbReference type="Proteomes" id="UP000179797"/>
    </source>
</evidence>
<organism evidence="3 4">
    <name type="scientific">Flammeovirga pacifica</name>
    <dbReference type="NCBI Taxonomy" id="915059"/>
    <lineage>
        <taxon>Bacteria</taxon>
        <taxon>Pseudomonadati</taxon>
        <taxon>Bacteroidota</taxon>
        <taxon>Cytophagia</taxon>
        <taxon>Cytophagales</taxon>
        <taxon>Flammeovirgaceae</taxon>
        <taxon>Flammeovirga</taxon>
    </lineage>
</organism>
<reference evidence="3 4" key="1">
    <citation type="journal article" date="2012" name="Int. J. Syst. Evol. Microbiol.">
        <title>Flammeovirga pacifica sp. nov., isolated from deep-sea sediment.</title>
        <authorList>
            <person name="Xu H."/>
            <person name="Fu Y."/>
            <person name="Yang N."/>
            <person name="Ding Z."/>
            <person name="Lai Q."/>
            <person name="Zeng R."/>
        </authorList>
    </citation>
    <scope>NUCLEOTIDE SEQUENCE [LARGE SCALE GENOMIC DNA]</scope>
    <source>
        <strain evidence="4">DSM 24597 / LMG 26175 / WPAGA1</strain>
    </source>
</reference>
<dbReference type="Pfam" id="PF01910">
    <property type="entry name" value="Thiamine_BP"/>
    <property type="match status" value="1"/>
</dbReference>
<dbReference type="AlphaFoldDB" id="A0A1S1YTA0"/>
<sequence length="103" mass="11577">MGALMNFAIFPIDKGDHIGEYVSKVVKHIKESGLTYQFGPMGTIIEAETVTELLKIVDEAYKIMDPISDRIYCVMNMDYNKNKSGMIKAKTESVEKRIGKVAK</sequence>
<comment type="similarity">
    <text evidence="1">Belongs to the UPF0045 family.</text>
</comment>
<evidence type="ECO:0000313" key="3">
    <source>
        <dbReference type="EMBL" id="OHX64261.1"/>
    </source>
</evidence>
<gene>
    <name evidence="3" type="ORF">NH26_21915</name>
</gene>
<dbReference type="InterPro" id="IPR051614">
    <property type="entry name" value="UPF0045_domain"/>
</dbReference>
<feature type="domain" description="Thiamine-binding protein" evidence="2">
    <location>
        <begin position="6"/>
        <end position="95"/>
    </location>
</feature>
<dbReference type="OrthoDB" id="5886358at2"/>
<dbReference type="Gene3D" id="3.30.70.930">
    <property type="match status" value="1"/>
</dbReference>
<comment type="caution">
    <text evidence="3">The sequence shown here is derived from an EMBL/GenBank/DDBJ whole genome shotgun (WGS) entry which is preliminary data.</text>
</comment>
<evidence type="ECO:0000259" key="2">
    <source>
        <dbReference type="Pfam" id="PF01910"/>
    </source>
</evidence>
<accession>A0A1S1YTA0</accession>
<dbReference type="Proteomes" id="UP000179797">
    <property type="component" value="Unassembled WGS sequence"/>
</dbReference>
<keyword evidence="4" id="KW-1185">Reference proteome</keyword>
<dbReference type="InterPro" id="IPR002767">
    <property type="entry name" value="Thiamine_BP"/>
</dbReference>
<protein>
    <recommendedName>
        <fullName evidence="2">Thiamine-binding protein domain-containing protein</fullName>
    </recommendedName>
</protein>
<dbReference type="PANTHER" id="PTHR33777:SF1">
    <property type="entry name" value="UPF0045 PROTEIN ECM15"/>
    <property type="match status" value="1"/>
</dbReference>
<dbReference type="InterPro" id="IPR029756">
    <property type="entry name" value="MTH1187/YkoF-like"/>
</dbReference>
<dbReference type="GO" id="GO:0005829">
    <property type="term" value="C:cytosol"/>
    <property type="evidence" value="ECO:0007669"/>
    <property type="project" value="TreeGrafter"/>
</dbReference>
<dbReference type="NCBIfam" id="TIGR00106">
    <property type="entry name" value="MTH1187 family thiamine-binding protein"/>
    <property type="match status" value="1"/>
</dbReference>
<dbReference type="STRING" id="915059.NH26_21915"/>
<proteinExistence type="inferred from homology"/>
<dbReference type="EMBL" id="JRYR02000002">
    <property type="protein sequence ID" value="OHX64261.1"/>
    <property type="molecule type" value="Genomic_DNA"/>
</dbReference>
<evidence type="ECO:0000256" key="1">
    <source>
        <dbReference type="ARBA" id="ARBA00010272"/>
    </source>
</evidence>
<name>A0A1S1YTA0_FLAPC</name>
<dbReference type="SUPFAM" id="SSF89957">
    <property type="entry name" value="MTH1187/YkoF-like"/>
    <property type="match status" value="1"/>
</dbReference>